<gene>
    <name evidence="1" type="ORF">B5P45_02895</name>
</gene>
<dbReference type="Proteomes" id="UP000232163">
    <property type="component" value="Unassembled WGS sequence"/>
</dbReference>
<reference evidence="2" key="1">
    <citation type="journal article" date="2017" name="Int J Environ Stud">
        <title>Does the Miocene-Pliocene relict legume Oxytropis triphylla form nitrogen-fixing nodules with a combination of bacterial strains?</title>
        <authorList>
            <person name="Safronova V."/>
            <person name="Belimov A."/>
            <person name="Sazanova A."/>
            <person name="Kuznetsova I."/>
            <person name="Popova J."/>
            <person name="Andronov E."/>
            <person name="Verkhozina A."/>
            <person name="Tikhonovich I."/>
        </authorList>
    </citation>
    <scope>NUCLEOTIDE SEQUENCE [LARGE SCALE GENOMIC DNA]</scope>
    <source>
        <strain evidence="2">Tri-38</strain>
    </source>
</reference>
<dbReference type="RefSeq" id="WP_099999107.1">
    <property type="nucleotide sequence ID" value="NZ_CP017940.1"/>
</dbReference>
<dbReference type="InterPro" id="IPR010260">
    <property type="entry name" value="AlpA"/>
</dbReference>
<dbReference type="OrthoDB" id="9801242at2"/>
<accession>A0A2N9W4U2</accession>
<keyword evidence="2" id="KW-1185">Reference proteome</keyword>
<protein>
    <recommendedName>
        <fullName evidence="3">AlpA family transcriptional regulator</fullName>
    </recommendedName>
</protein>
<proteinExistence type="predicted"/>
<evidence type="ECO:0000313" key="1">
    <source>
        <dbReference type="EMBL" id="PIO46760.1"/>
    </source>
</evidence>
<dbReference type="EMBL" id="MZMT01000003">
    <property type="protein sequence ID" value="PIO46760.1"/>
    <property type="molecule type" value="Genomic_DNA"/>
</dbReference>
<evidence type="ECO:0008006" key="3">
    <source>
        <dbReference type="Google" id="ProtNLM"/>
    </source>
</evidence>
<comment type="caution">
    <text evidence="1">The sequence shown here is derived from an EMBL/GenBank/DDBJ whole genome shotgun (WGS) entry which is preliminary data.</text>
</comment>
<dbReference type="Pfam" id="PF05930">
    <property type="entry name" value="Phage_AlpA"/>
    <property type="match status" value="1"/>
</dbReference>
<sequence>MELLTIKEVAKRLSIGRTALWLLTKEADFPKPLQVTVGRKAFVAAEVDKWIASRIAQRDKVAA</sequence>
<dbReference type="KEGG" id="pht:BLM14_09180"/>
<name>A0A2N9W4U2_9HYPH</name>
<organism evidence="1 2">
    <name type="scientific">Phyllobacterium zundukense</name>
    <dbReference type="NCBI Taxonomy" id="1867719"/>
    <lineage>
        <taxon>Bacteria</taxon>
        <taxon>Pseudomonadati</taxon>
        <taxon>Pseudomonadota</taxon>
        <taxon>Alphaproteobacteria</taxon>
        <taxon>Hyphomicrobiales</taxon>
        <taxon>Phyllobacteriaceae</taxon>
        <taxon>Phyllobacterium</taxon>
    </lineage>
</organism>
<dbReference type="AlphaFoldDB" id="A0A2N9W4U2"/>
<evidence type="ECO:0000313" key="2">
    <source>
        <dbReference type="Proteomes" id="UP000232163"/>
    </source>
</evidence>